<dbReference type="EMBL" id="BONY01000084">
    <property type="protein sequence ID" value="GIH10113.1"/>
    <property type="molecule type" value="Genomic_DNA"/>
</dbReference>
<protein>
    <submittedName>
        <fullName evidence="2">N-acetyltransferase</fullName>
    </submittedName>
</protein>
<dbReference type="SUPFAM" id="SSF55729">
    <property type="entry name" value="Acyl-CoA N-acyltransferases (Nat)"/>
    <property type="match status" value="1"/>
</dbReference>
<dbReference type="Pfam" id="PF24553">
    <property type="entry name" value="Rv0428c_C"/>
    <property type="match status" value="1"/>
</dbReference>
<keyword evidence="3" id="KW-1185">Reference proteome</keyword>
<dbReference type="CDD" id="cd04301">
    <property type="entry name" value="NAT_SF"/>
    <property type="match status" value="1"/>
</dbReference>
<dbReference type="InterPro" id="IPR016181">
    <property type="entry name" value="Acyl_CoA_acyltransferase"/>
</dbReference>
<dbReference type="RefSeq" id="WP_203913830.1">
    <property type="nucleotide sequence ID" value="NZ_BONY01000084.1"/>
</dbReference>
<dbReference type="GO" id="GO:0016747">
    <property type="term" value="F:acyltransferase activity, transferring groups other than amino-acyl groups"/>
    <property type="evidence" value="ECO:0007669"/>
    <property type="project" value="InterPro"/>
</dbReference>
<comment type="caution">
    <text evidence="2">The sequence shown here is derived from an EMBL/GenBank/DDBJ whole genome shotgun (WGS) entry which is preliminary data.</text>
</comment>
<accession>A0A8J3QFP1</accession>
<name>A0A8J3QFP1_9ACTN</name>
<dbReference type="AlphaFoldDB" id="A0A8J3QFP1"/>
<evidence type="ECO:0000313" key="2">
    <source>
        <dbReference type="EMBL" id="GIH10113.1"/>
    </source>
</evidence>
<dbReference type="Proteomes" id="UP000612899">
    <property type="component" value="Unassembled WGS sequence"/>
</dbReference>
<dbReference type="PROSITE" id="PS51186">
    <property type="entry name" value="GNAT"/>
    <property type="match status" value="1"/>
</dbReference>
<evidence type="ECO:0000313" key="3">
    <source>
        <dbReference type="Proteomes" id="UP000612899"/>
    </source>
</evidence>
<evidence type="ECO:0000259" key="1">
    <source>
        <dbReference type="PROSITE" id="PS51186"/>
    </source>
</evidence>
<gene>
    <name evidence="2" type="ORF">Rhe02_81800</name>
</gene>
<organism evidence="2 3">
    <name type="scientific">Rhizocola hellebori</name>
    <dbReference type="NCBI Taxonomy" id="1392758"/>
    <lineage>
        <taxon>Bacteria</taxon>
        <taxon>Bacillati</taxon>
        <taxon>Actinomycetota</taxon>
        <taxon>Actinomycetes</taxon>
        <taxon>Micromonosporales</taxon>
        <taxon>Micromonosporaceae</taxon>
        <taxon>Rhizocola</taxon>
    </lineage>
</organism>
<dbReference type="InterPro" id="IPR000182">
    <property type="entry name" value="GNAT_dom"/>
</dbReference>
<dbReference type="InterPro" id="IPR056935">
    <property type="entry name" value="Rv0428c-like_C"/>
</dbReference>
<dbReference type="Gene3D" id="3.40.630.30">
    <property type="match status" value="1"/>
</dbReference>
<sequence>MLDNRDLGSRVVVRRRVGTRFTDILGELTELSETHLTVATLRGKIRVPLDEVHRSKRIPDLAGLERAAAQAMPAVVVKQLGEWQLRASEGFTGRANSALPLGDPGLPFSEAVAAVVAFYDQHGLPAQFDVPLPLGRPVARRLTDLGWAPGQSVLVRAIDLPDLVAATPAGAEFTLADRPSEQMLEMIKGRRGVLPAAAAHVLTAVPQLAFAGYQESGVLLGMARGTVTSRWLGLTFIETAEVARRRGLARSAIGALARWAQELGATRAFLQVSDNNTAALALYDSLGFRAHHWYTRYTRRG</sequence>
<feature type="domain" description="N-acetyltransferase" evidence="1">
    <location>
        <begin position="173"/>
        <end position="301"/>
    </location>
</feature>
<proteinExistence type="predicted"/>
<reference evidence="2" key="1">
    <citation type="submission" date="2021-01" db="EMBL/GenBank/DDBJ databases">
        <title>Whole genome shotgun sequence of Rhizocola hellebori NBRC 109834.</title>
        <authorList>
            <person name="Komaki H."/>
            <person name="Tamura T."/>
        </authorList>
    </citation>
    <scope>NUCLEOTIDE SEQUENCE</scope>
    <source>
        <strain evidence="2">NBRC 109834</strain>
    </source>
</reference>